<evidence type="ECO:0000313" key="1">
    <source>
        <dbReference type="EMBL" id="KXA95209.1"/>
    </source>
</evidence>
<comment type="caution">
    <text evidence="1">The sequence shown here is derived from an EMBL/GenBank/DDBJ whole genome shotgun (WGS) entry which is preliminary data.</text>
</comment>
<protein>
    <submittedName>
        <fullName evidence="1">Uncharacterized protein</fullName>
    </submittedName>
</protein>
<sequence>MEERGLIRRIIDVEFDFERDENGELRPKITHIVGDGRTTRVWPTEYGRKVGKFLMKKSEI</sequence>
<dbReference type="EMBL" id="LHXO01000022">
    <property type="protein sequence ID" value="KXA95209.1"/>
    <property type="molecule type" value="Genomic_DNA"/>
</dbReference>
<dbReference type="Proteomes" id="UP000070284">
    <property type="component" value="Unassembled WGS sequence"/>
</dbReference>
<accession>A0A133UM19</accession>
<organism evidence="1 2">
    <name type="scientific">candidate division MSBL1 archaeon SCGC-AAA259E19</name>
    <dbReference type="NCBI Taxonomy" id="1698264"/>
    <lineage>
        <taxon>Archaea</taxon>
        <taxon>Methanobacteriati</taxon>
        <taxon>Methanobacteriota</taxon>
        <taxon>candidate division MSBL1</taxon>
    </lineage>
</organism>
<evidence type="ECO:0000313" key="2">
    <source>
        <dbReference type="Proteomes" id="UP000070284"/>
    </source>
</evidence>
<gene>
    <name evidence="1" type="ORF">AKJ65_02315</name>
</gene>
<reference evidence="1 2" key="1">
    <citation type="journal article" date="2016" name="Sci. Rep.">
        <title>Metabolic traits of an uncultured archaeal lineage -MSBL1- from brine pools of the Red Sea.</title>
        <authorList>
            <person name="Mwirichia R."/>
            <person name="Alam I."/>
            <person name="Rashid M."/>
            <person name="Vinu M."/>
            <person name="Ba-Alawi W."/>
            <person name="Anthony Kamau A."/>
            <person name="Kamanda Ngugi D."/>
            <person name="Goker M."/>
            <person name="Klenk H.P."/>
            <person name="Bajic V."/>
            <person name="Stingl U."/>
        </authorList>
    </citation>
    <scope>NUCLEOTIDE SEQUENCE [LARGE SCALE GENOMIC DNA]</scope>
    <source>
        <strain evidence="1">SCGC-AAA259E19</strain>
    </source>
</reference>
<proteinExistence type="predicted"/>
<name>A0A133UM19_9EURY</name>
<dbReference type="AlphaFoldDB" id="A0A133UM19"/>
<keyword evidence="2" id="KW-1185">Reference proteome</keyword>